<feature type="domain" description="AB hydrolase-1" evidence="2">
    <location>
        <begin position="23"/>
        <end position="255"/>
    </location>
</feature>
<dbReference type="InterPro" id="IPR000073">
    <property type="entry name" value="AB_hydrolase_1"/>
</dbReference>
<dbReference type="EMBL" id="FNIL01000005">
    <property type="protein sequence ID" value="SDN97154.1"/>
    <property type="molecule type" value="Genomic_DNA"/>
</dbReference>
<evidence type="ECO:0000313" key="3">
    <source>
        <dbReference type="EMBL" id="SDN97154.1"/>
    </source>
</evidence>
<gene>
    <name evidence="3" type="ORF">SAMN04488053_10550</name>
</gene>
<dbReference type="InterPro" id="IPR000639">
    <property type="entry name" value="Epox_hydrolase-like"/>
</dbReference>
<dbReference type="Proteomes" id="UP000198778">
    <property type="component" value="Unassembled WGS sequence"/>
</dbReference>
<keyword evidence="1" id="KW-0378">Hydrolase</keyword>
<dbReference type="SUPFAM" id="SSF53474">
    <property type="entry name" value="alpha/beta-Hydrolases"/>
    <property type="match status" value="1"/>
</dbReference>
<dbReference type="InterPro" id="IPR029058">
    <property type="entry name" value="AB_hydrolase_fold"/>
</dbReference>
<dbReference type="GO" id="GO:0016787">
    <property type="term" value="F:hydrolase activity"/>
    <property type="evidence" value="ECO:0007669"/>
    <property type="project" value="UniProtKB-KW"/>
</dbReference>
<organism evidence="3 4">
    <name type="scientific">Alkalicoccus daliensis</name>
    <dbReference type="NCBI Taxonomy" id="745820"/>
    <lineage>
        <taxon>Bacteria</taxon>
        <taxon>Bacillati</taxon>
        <taxon>Bacillota</taxon>
        <taxon>Bacilli</taxon>
        <taxon>Bacillales</taxon>
        <taxon>Bacillaceae</taxon>
        <taxon>Alkalicoccus</taxon>
    </lineage>
</organism>
<reference evidence="4" key="1">
    <citation type="submission" date="2016-10" db="EMBL/GenBank/DDBJ databases">
        <authorList>
            <person name="Varghese N."/>
            <person name="Submissions S."/>
        </authorList>
    </citation>
    <scope>NUCLEOTIDE SEQUENCE [LARGE SCALE GENOMIC DNA]</scope>
    <source>
        <strain evidence="4">CGMCC 1.10369</strain>
    </source>
</reference>
<proteinExistence type="predicted"/>
<accession>A0A1H0FRE6</accession>
<dbReference type="Gene3D" id="3.40.50.1820">
    <property type="entry name" value="alpha/beta hydrolase"/>
    <property type="match status" value="1"/>
</dbReference>
<sequence>MQEHRIEVEENVSIYVEDSGEGKPILFIHGWPLNHQMFKSQKEALIENGYRFIGVDLRGYGQSDKPEQKYSYNVFAKDIKKVVEALQLENYYLAGFSMGGPVAIRFATKYADEQLKKLILLGAAAPSFTRRMGYDLGMEKDEVTELIEAIQEDRKSAMEDFGGNFFASDVPPEVSEELLELSMQASKHATISAAKELREADLRDEVTDITIPTVVMHGKKDEICEFGFAEELERLIPKVTLIPFEESGHGLHYDEAEKLNRELVKL</sequence>
<keyword evidence="4" id="KW-1185">Reference proteome</keyword>
<dbReference type="STRING" id="745820.SAMN04488053_10550"/>
<dbReference type="Pfam" id="PF00561">
    <property type="entry name" value="Abhydrolase_1"/>
    <property type="match status" value="1"/>
</dbReference>
<dbReference type="RefSeq" id="WP_090842776.1">
    <property type="nucleotide sequence ID" value="NZ_FNIL01000005.1"/>
</dbReference>
<dbReference type="OrthoDB" id="9773293at2"/>
<dbReference type="GO" id="GO:0016020">
    <property type="term" value="C:membrane"/>
    <property type="evidence" value="ECO:0007669"/>
    <property type="project" value="TreeGrafter"/>
</dbReference>
<dbReference type="InterPro" id="IPR050266">
    <property type="entry name" value="AB_hydrolase_sf"/>
</dbReference>
<dbReference type="PRINTS" id="PR00111">
    <property type="entry name" value="ABHYDROLASE"/>
</dbReference>
<evidence type="ECO:0000313" key="4">
    <source>
        <dbReference type="Proteomes" id="UP000198778"/>
    </source>
</evidence>
<evidence type="ECO:0000256" key="1">
    <source>
        <dbReference type="ARBA" id="ARBA00022801"/>
    </source>
</evidence>
<dbReference type="PANTHER" id="PTHR43798:SF31">
    <property type="entry name" value="AB HYDROLASE SUPERFAMILY PROTEIN YCLE"/>
    <property type="match status" value="1"/>
</dbReference>
<protein>
    <submittedName>
        <fullName evidence="3">Pimeloyl-ACP methyl ester carboxylesterase</fullName>
    </submittedName>
</protein>
<dbReference type="PANTHER" id="PTHR43798">
    <property type="entry name" value="MONOACYLGLYCEROL LIPASE"/>
    <property type="match status" value="1"/>
</dbReference>
<name>A0A1H0FRE6_9BACI</name>
<dbReference type="PRINTS" id="PR00412">
    <property type="entry name" value="EPOXHYDRLASE"/>
</dbReference>
<evidence type="ECO:0000259" key="2">
    <source>
        <dbReference type="Pfam" id="PF00561"/>
    </source>
</evidence>
<dbReference type="AlphaFoldDB" id="A0A1H0FRE6"/>